<dbReference type="Gene3D" id="3.40.50.1820">
    <property type="entry name" value="alpha/beta hydrolase"/>
    <property type="match status" value="1"/>
</dbReference>
<dbReference type="InterPro" id="IPR029058">
    <property type="entry name" value="AB_hydrolase_fold"/>
</dbReference>
<comment type="caution">
    <text evidence="1">The sequence shown here is derived from an EMBL/GenBank/DDBJ whole genome shotgun (WGS) entry which is preliminary data.</text>
</comment>
<evidence type="ECO:0000313" key="2">
    <source>
        <dbReference type="Proteomes" id="UP000190744"/>
    </source>
</evidence>
<organism evidence="1 2">
    <name type="scientific">Penicillium brasilianum</name>
    <dbReference type="NCBI Taxonomy" id="104259"/>
    <lineage>
        <taxon>Eukaryota</taxon>
        <taxon>Fungi</taxon>
        <taxon>Dikarya</taxon>
        <taxon>Ascomycota</taxon>
        <taxon>Pezizomycotina</taxon>
        <taxon>Eurotiomycetes</taxon>
        <taxon>Eurotiomycetidae</taxon>
        <taxon>Eurotiales</taxon>
        <taxon>Aspergillaceae</taxon>
        <taxon>Penicillium</taxon>
    </lineage>
</organism>
<evidence type="ECO:0008006" key="3">
    <source>
        <dbReference type="Google" id="ProtNLM"/>
    </source>
</evidence>
<dbReference type="Proteomes" id="UP000190744">
    <property type="component" value="Unassembled WGS sequence"/>
</dbReference>
<dbReference type="AlphaFoldDB" id="A0A1S9RXH4"/>
<proteinExistence type="predicted"/>
<dbReference type="GO" id="GO:0072330">
    <property type="term" value="P:monocarboxylic acid biosynthetic process"/>
    <property type="evidence" value="ECO:0007669"/>
    <property type="project" value="UniProtKB-ARBA"/>
</dbReference>
<dbReference type="EMBL" id="LJBN01000099">
    <property type="protein sequence ID" value="OOQ90217.1"/>
    <property type="molecule type" value="Genomic_DNA"/>
</dbReference>
<dbReference type="GO" id="GO:0017000">
    <property type="term" value="P:antibiotic biosynthetic process"/>
    <property type="evidence" value="ECO:0007669"/>
    <property type="project" value="UniProtKB-ARBA"/>
</dbReference>
<accession>A0A1S9RXH4</accession>
<dbReference type="SUPFAM" id="SSF53474">
    <property type="entry name" value="alpha/beta-Hydrolases"/>
    <property type="match status" value="1"/>
</dbReference>
<name>A0A1S9RXH4_PENBI</name>
<protein>
    <recommendedName>
        <fullName evidence="3">Alpha/beta hydrolase fold-3 domain-containing protein</fullName>
    </recommendedName>
</protein>
<gene>
    <name evidence="1" type="ORF">PEBR_05582</name>
</gene>
<reference evidence="2" key="1">
    <citation type="submission" date="2015-09" db="EMBL/GenBank/DDBJ databases">
        <authorList>
            <person name="Fill T.P."/>
            <person name="Baretta J.F."/>
            <person name="de Almeida L.G."/>
            <person name="Rocha M."/>
            <person name="de Souza D.H."/>
            <person name="Malavazi I."/>
            <person name="Cerdeira L.T."/>
            <person name="Hong H."/>
            <person name="Samborskyy M."/>
            <person name="de Vasconcelos A.T."/>
            <person name="Leadlay P."/>
            <person name="Rodrigues-Filho E."/>
        </authorList>
    </citation>
    <scope>NUCLEOTIDE SEQUENCE [LARGE SCALE GENOMIC DNA]</scope>
    <source>
        <strain evidence="2">LaBioMMi 136</strain>
    </source>
</reference>
<sequence>MGGSTGDNWAASITLEARDRRLSPPITRQILVYPMLDNPYLGAEFDSDRESVAGVEGLPPTYLEIGILDIYRDEVLRSASRIVAANIVMKVDFYPGQPHGYDKLAPVSAAAQRAITDRVHAASAL</sequence>
<evidence type="ECO:0000313" key="1">
    <source>
        <dbReference type="EMBL" id="OOQ90217.1"/>
    </source>
</evidence>